<dbReference type="HOGENOM" id="CLU_1386124_0_0_1"/>
<reference evidence="2" key="2">
    <citation type="submission" date="2018-05" db="EMBL/GenBank/DDBJ databases">
        <title>OmerRS3 (Oryza meridionalis Reference Sequence Version 3).</title>
        <authorList>
            <person name="Zhang J."/>
            <person name="Kudrna D."/>
            <person name="Lee S."/>
            <person name="Talag J."/>
            <person name="Welchert J."/>
            <person name="Wing R.A."/>
        </authorList>
    </citation>
    <scope>NUCLEOTIDE SEQUENCE [LARGE SCALE GENOMIC DNA]</scope>
    <source>
        <strain evidence="2">cv. OR44</strain>
    </source>
</reference>
<keyword evidence="3" id="KW-1185">Reference proteome</keyword>
<evidence type="ECO:0000256" key="1">
    <source>
        <dbReference type="SAM" id="MobiDB-lite"/>
    </source>
</evidence>
<reference evidence="2" key="1">
    <citation type="submission" date="2015-04" db="UniProtKB">
        <authorList>
            <consortium name="EnsemblPlants"/>
        </authorList>
    </citation>
    <scope>IDENTIFICATION</scope>
</reference>
<protein>
    <submittedName>
        <fullName evidence="2">Uncharacterized protein</fullName>
    </submittedName>
</protein>
<dbReference type="STRING" id="40149.A0A0E0C557"/>
<accession>A0A0E0C557</accession>
<dbReference type="EnsemblPlants" id="OMERI01G22080.1">
    <property type="protein sequence ID" value="OMERI01G22080.1"/>
    <property type="gene ID" value="OMERI01G22080"/>
</dbReference>
<evidence type="ECO:0000313" key="3">
    <source>
        <dbReference type="Proteomes" id="UP000008021"/>
    </source>
</evidence>
<dbReference type="Proteomes" id="UP000008021">
    <property type="component" value="Chromosome 1"/>
</dbReference>
<evidence type="ECO:0000313" key="2">
    <source>
        <dbReference type="EnsemblPlants" id="OMERI01G22080.1"/>
    </source>
</evidence>
<organism evidence="2">
    <name type="scientific">Oryza meridionalis</name>
    <dbReference type="NCBI Taxonomy" id="40149"/>
    <lineage>
        <taxon>Eukaryota</taxon>
        <taxon>Viridiplantae</taxon>
        <taxon>Streptophyta</taxon>
        <taxon>Embryophyta</taxon>
        <taxon>Tracheophyta</taxon>
        <taxon>Spermatophyta</taxon>
        <taxon>Magnoliopsida</taxon>
        <taxon>Liliopsida</taxon>
        <taxon>Poales</taxon>
        <taxon>Poaceae</taxon>
        <taxon>BOP clade</taxon>
        <taxon>Oryzoideae</taxon>
        <taxon>Oryzeae</taxon>
        <taxon>Oryzinae</taxon>
        <taxon>Oryza</taxon>
    </lineage>
</organism>
<feature type="region of interest" description="Disordered" evidence="1">
    <location>
        <begin position="170"/>
        <end position="197"/>
    </location>
</feature>
<name>A0A0E0C557_9ORYZ</name>
<feature type="compositionally biased region" description="Basic and acidic residues" evidence="1">
    <location>
        <begin position="179"/>
        <end position="197"/>
    </location>
</feature>
<dbReference type="AlphaFoldDB" id="A0A0E0C557"/>
<sequence>MSRLHRLHIVDLLRWDLGLPRDYLASLKRCSCWLEEGPSRRSWTASPPPPSSCVLDGVGGIARTPPRLASGFSSAAASSPWDTKERSTSPLASPQVVLVEAALRPWLVAEPRELRVELGLLCSRVVTAALGDAMPGSFLAMVDLVAVAEVKLVASRWSAPGLDAVVRGMTRRQACPSPGEKKSDREEEGREVGRERG</sequence>
<proteinExistence type="predicted"/>
<dbReference type="Gramene" id="OMERI01G22080.1">
    <property type="protein sequence ID" value="OMERI01G22080.1"/>
    <property type="gene ID" value="OMERI01G22080"/>
</dbReference>